<keyword evidence="2" id="KW-0472">Membrane</keyword>
<keyword evidence="2" id="KW-0812">Transmembrane</keyword>
<sequence length="116" mass="11699">MASMRNVLGPASNTASNTAGRAPSRFTLNTDGVRHPAENAMTVGTLLVGLLAFVTGFIVNAHVIASWAGAVGFLGGLYTQYVSATTAQRSLIIVGVVGSFVGAALGIAHGGFLPTP</sequence>
<evidence type="ECO:0000256" key="2">
    <source>
        <dbReference type="SAM" id="Phobius"/>
    </source>
</evidence>
<proteinExistence type="predicted"/>
<keyword evidence="2" id="KW-1133">Transmembrane helix</keyword>
<dbReference type="EMBL" id="BOOO01000010">
    <property type="protein sequence ID" value="GII28727.1"/>
    <property type="molecule type" value="Genomic_DNA"/>
</dbReference>
<gene>
    <name evidence="3" type="ORF">Pmi06nite_21690</name>
</gene>
<feature type="transmembrane region" description="Helical" evidence="2">
    <location>
        <begin position="91"/>
        <end position="112"/>
    </location>
</feature>
<dbReference type="AlphaFoldDB" id="A0A8J3TMW6"/>
<evidence type="ECO:0000256" key="1">
    <source>
        <dbReference type="SAM" id="MobiDB-lite"/>
    </source>
</evidence>
<dbReference type="Proteomes" id="UP000650628">
    <property type="component" value="Unassembled WGS sequence"/>
</dbReference>
<evidence type="ECO:0000313" key="3">
    <source>
        <dbReference type="EMBL" id="GII28727.1"/>
    </source>
</evidence>
<keyword evidence="4" id="KW-1185">Reference proteome</keyword>
<comment type="caution">
    <text evidence="3">The sequence shown here is derived from an EMBL/GenBank/DDBJ whole genome shotgun (WGS) entry which is preliminary data.</text>
</comment>
<feature type="transmembrane region" description="Helical" evidence="2">
    <location>
        <begin position="46"/>
        <end position="79"/>
    </location>
</feature>
<organism evidence="3 4">
    <name type="scientific">Planotetraspora mira</name>
    <dbReference type="NCBI Taxonomy" id="58121"/>
    <lineage>
        <taxon>Bacteria</taxon>
        <taxon>Bacillati</taxon>
        <taxon>Actinomycetota</taxon>
        <taxon>Actinomycetes</taxon>
        <taxon>Streptosporangiales</taxon>
        <taxon>Streptosporangiaceae</taxon>
        <taxon>Planotetraspora</taxon>
    </lineage>
</organism>
<reference evidence="3 4" key="1">
    <citation type="submission" date="2021-01" db="EMBL/GenBank/DDBJ databases">
        <title>Whole genome shotgun sequence of Planotetraspora mira NBRC 15435.</title>
        <authorList>
            <person name="Komaki H."/>
            <person name="Tamura T."/>
        </authorList>
    </citation>
    <scope>NUCLEOTIDE SEQUENCE [LARGE SCALE GENOMIC DNA]</scope>
    <source>
        <strain evidence="3 4">NBRC 15435</strain>
    </source>
</reference>
<protein>
    <submittedName>
        <fullName evidence="3">Uncharacterized protein</fullName>
    </submittedName>
</protein>
<evidence type="ECO:0000313" key="4">
    <source>
        <dbReference type="Proteomes" id="UP000650628"/>
    </source>
</evidence>
<name>A0A8J3TMW6_9ACTN</name>
<accession>A0A8J3TMW6</accession>
<feature type="region of interest" description="Disordered" evidence="1">
    <location>
        <begin position="1"/>
        <end position="25"/>
    </location>
</feature>